<dbReference type="Proteomes" id="UP000265703">
    <property type="component" value="Unassembled WGS sequence"/>
</dbReference>
<reference evidence="3 4" key="1">
    <citation type="submission" date="2018-06" db="EMBL/GenBank/DDBJ databases">
        <title>Comparative genomics reveals the genomic features of Rhizophagus irregularis, R. cerebriforme, R. diaphanum and Gigaspora rosea, and their symbiotic lifestyle signature.</title>
        <authorList>
            <person name="Morin E."/>
            <person name="San Clemente H."/>
            <person name="Chen E.C.H."/>
            <person name="De La Providencia I."/>
            <person name="Hainaut M."/>
            <person name="Kuo A."/>
            <person name="Kohler A."/>
            <person name="Murat C."/>
            <person name="Tang N."/>
            <person name="Roy S."/>
            <person name="Loubradou J."/>
            <person name="Henrissat B."/>
            <person name="Grigoriev I.V."/>
            <person name="Corradi N."/>
            <person name="Roux C."/>
            <person name="Martin F.M."/>
        </authorList>
    </citation>
    <scope>NUCLEOTIDE SEQUENCE [LARGE SCALE GENOMIC DNA]</scope>
    <source>
        <strain evidence="3 4">DAOM 227022</strain>
    </source>
</reference>
<dbReference type="InterPro" id="IPR011990">
    <property type="entry name" value="TPR-like_helical_dom_sf"/>
</dbReference>
<dbReference type="SUPFAM" id="SSF81901">
    <property type="entry name" value="HCP-like"/>
    <property type="match status" value="2"/>
</dbReference>
<proteinExistence type="inferred from homology"/>
<dbReference type="PANTHER" id="PTHR11102">
    <property type="entry name" value="SEL-1-LIKE PROTEIN"/>
    <property type="match status" value="1"/>
</dbReference>
<evidence type="ECO:0000313" key="4">
    <source>
        <dbReference type="Proteomes" id="UP000265703"/>
    </source>
</evidence>
<dbReference type="Pfam" id="PF08238">
    <property type="entry name" value="Sel1"/>
    <property type="match status" value="5"/>
</dbReference>
<protein>
    <recommendedName>
        <fullName evidence="5">HCP-like protein</fullName>
    </recommendedName>
</protein>
<name>A0A397TLQ4_9GLOM</name>
<evidence type="ECO:0008006" key="5">
    <source>
        <dbReference type="Google" id="ProtNLM"/>
    </source>
</evidence>
<dbReference type="EMBL" id="QKYT01000009">
    <property type="protein sequence ID" value="RIA98918.1"/>
    <property type="molecule type" value="Genomic_DNA"/>
</dbReference>
<evidence type="ECO:0000256" key="1">
    <source>
        <dbReference type="ARBA" id="ARBA00038101"/>
    </source>
</evidence>
<dbReference type="InterPro" id="IPR006597">
    <property type="entry name" value="Sel1-like"/>
</dbReference>
<dbReference type="InterPro" id="IPR050767">
    <property type="entry name" value="Sel1_AlgK"/>
</dbReference>
<dbReference type="AlphaFoldDB" id="A0A397TLQ4"/>
<evidence type="ECO:0000256" key="2">
    <source>
        <dbReference type="SAM" id="MobiDB-lite"/>
    </source>
</evidence>
<sequence length="661" mass="76451">MNMNIFKGKKSKKQNNEPNIPSSTDDESIETLSLENESFISFKTKPNSTVELSIKSLSYSISRMTLKRKQEKVVKLVKEKLRTIPPKFNNDFKNFISKESQKYLEDNFLGYYECLIPGNTELSIPKIFLSTARIDLHEEKTENPEKAKRLVLTKIKESPFVENVSLFIITGKRKPNSSNTGWTGIKFNKFPDWMKDDSIKHLINGPPVKGLGTYKILIKKIENTNIYKDLKLKELEENAKSEIGYNYKMTLAGFYMLGIKENYLISTDLSPEAENWYKKAIKLYQKAEKLGSIEAKLCLGYMYSIGFSIAHYDPQKAKKFFKEVIDANNKTEVTIADKKGTEEKMITEKNITKEMIIDKKMTEEKVITEKNITEEMTTDKIVIGEMITGKSITKETTTDKNAIEETTADKEVTEDIITDKIMEETAVNKVTENASKELSRIAMRNIALIYHNSYVIKPFEWKNFIKISKPNDISIKKLSKIKLNLAIKWYKKSCELGDSQSAYNLGLLYENNDEIKDKNEAEEWFKKAVQFDNKNLYAKAKLGRILINKDNVNENEKMDGIQMLKYTAENGLVMGQTFLGEAYERGQVEKKANYKEASKLYFKAASQNHGYYSHIAQYRLRELRALEYIPAGENIENILKLYVKELKYYYNNNEEMLKNIH</sequence>
<comment type="similarity">
    <text evidence="1">Belongs to the sel-1 family.</text>
</comment>
<organism evidence="3 4">
    <name type="scientific">Glomus cerebriforme</name>
    <dbReference type="NCBI Taxonomy" id="658196"/>
    <lineage>
        <taxon>Eukaryota</taxon>
        <taxon>Fungi</taxon>
        <taxon>Fungi incertae sedis</taxon>
        <taxon>Mucoromycota</taxon>
        <taxon>Glomeromycotina</taxon>
        <taxon>Glomeromycetes</taxon>
        <taxon>Glomerales</taxon>
        <taxon>Glomeraceae</taxon>
        <taxon>Glomus</taxon>
    </lineage>
</organism>
<keyword evidence="4" id="KW-1185">Reference proteome</keyword>
<dbReference type="SMART" id="SM00671">
    <property type="entry name" value="SEL1"/>
    <property type="match status" value="3"/>
</dbReference>
<evidence type="ECO:0000313" key="3">
    <source>
        <dbReference type="EMBL" id="RIA98918.1"/>
    </source>
</evidence>
<comment type="caution">
    <text evidence="3">The sequence shown here is derived from an EMBL/GenBank/DDBJ whole genome shotgun (WGS) entry which is preliminary data.</text>
</comment>
<dbReference type="Gene3D" id="1.25.40.10">
    <property type="entry name" value="Tetratricopeptide repeat domain"/>
    <property type="match status" value="2"/>
</dbReference>
<feature type="region of interest" description="Disordered" evidence="2">
    <location>
        <begin position="1"/>
        <end position="28"/>
    </location>
</feature>
<dbReference type="PANTHER" id="PTHR11102:SF160">
    <property type="entry name" value="ERAD-ASSOCIATED E3 UBIQUITIN-PROTEIN LIGASE COMPONENT HRD3"/>
    <property type="match status" value="1"/>
</dbReference>
<dbReference type="OrthoDB" id="2372857at2759"/>
<gene>
    <name evidence="3" type="ORF">C1645_800922</name>
</gene>
<accession>A0A397TLQ4</accession>